<reference evidence="3 4" key="1">
    <citation type="submission" date="2017-05" db="EMBL/GenBank/DDBJ databases">
        <title>Complete and WGS of Bordetella genogroups.</title>
        <authorList>
            <person name="Spilker T."/>
            <person name="LiPuma J."/>
        </authorList>
    </citation>
    <scope>NUCLEOTIDE SEQUENCE [LARGE SCALE GENOMIC DNA]</scope>
    <source>
        <strain evidence="3 4">AU9919</strain>
    </source>
</reference>
<feature type="region of interest" description="Disordered" evidence="1">
    <location>
        <begin position="487"/>
        <end position="507"/>
    </location>
</feature>
<evidence type="ECO:0000259" key="2">
    <source>
        <dbReference type="Pfam" id="PF09937"/>
    </source>
</evidence>
<dbReference type="Proteomes" id="UP000216885">
    <property type="component" value="Unassembled WGS sequence"/>
</dbReference>
<evidence type="ECO:0000313" key="3">
    <source>
        <dbReference type="EMBL" id="OZI59131.1"/>
    </source>
</evidence>
<dbReference type="InterPro" id="IPR018683">
    <property type="entry name" value="DUF2169"/>
</dbReference>
<evidence type="ECO:0000313" key="4">
    <source>
        <dbReference type="Proteomes" id="UP000216885"/>
    </source>
</evidence>
<dbReference type="SUPFAM" id="SSF141571">
    <property type="entry name" value="Pentapeptide repeat-like"/>
    <property type="match status" value="3"/>
</dbReference>
<gene>
    <name evidence="3" type="ORF">CAL20_05740</name>
</gene>
<name>A0A261UC07_9BORD</name>
<dbReference type="Pfam" id="PF00805">
    <property type="entry name" value="Pentapeptide"/>
    <property type="match status" value="3"/>
</dbReference>
<protein>
    <recommendedName>
        <fullName evidence="2">DUF2169 domain-containing protein</fullName>
    </recommendedName>
</protein>
<dbReference type="RefSeq" id="WP_094837403.1">
    <property type="nucleotide sequence ID" value="NZ_NEVQ01000008.1"/>
</dbReference>
<organism evidence="3 4">
    <name type="scientific">Bordetella genomosp. 4</name>
    <dbReference type="NCBI Taxonomy" id="463044"/>
    <lineage>
        <taxon>Bacteria</taxon>
        <taxon>Pseudomonadati</taxon>
        <taxon>Pseudomonadota</taxon>
        <taxon>Betaproteobacteria</taxon>
        <taxon>Burkholderiales</taxon>
        <taxon>Alcaligenaceae</taxon>
        <taxon>Bordetella</taxon>
    </lineage>
</organism>
<keyword evidence="4" id="KW-1185">Reference proteome</keyword>
<dbReference type="Gene3D" id="2.160.20.80">
    <property type="entry name" value="E3 ubiquitin-protein ligase SopA"/>
    <property type="match status" value="3"/>
</dbReference>
<feature type="domain" description="DUF2169" evidence="2">
    <location>
        <begin position="23"/>
        <end position="297"/>
    </location>
</feature>
<dbReference type="AlphaFoldDB" id="A0A261UC07"/>
<proteinExistence type="predicted"/>
<dbReference type="PANTHER" id="PTHR14136">
    <property type="entry name" value="BTB_POZ DOMAIN-CONTAINING PROTEIN KCTD9"/>
    <property type="match status" value="1"/>
</dbReference>
<dbReference type="InterPro" id="IPR051082">
    <property type="entry name" value="Pentapeptide-BTB/POZ_domain"/>
</dbReference>
<sequence length="877" mass="98833">MKIIKPVRLTVMPRPYRWRGQVGLSVAVAALVHHGSEGARIQAEHTLVNDVLPELDADEVLDFVMPKPHPEYMVSGSAYTVHQEDKTRCVVSVRVGDKRKDGLVFGNRYWMGDRITEPQPFEAMPLTWSNSFGGSTFPENPLGTGLDAVEVNGIEAIRLPNLESPVERIHTRGQRVEPYNFGQIRVDWPQRLEKFGSCDEKWVNTIGAGFFDDLQLSAFNAAPDDQVWQDRDALFMDEDFEFWNMHPELHCWSGRLLDVRARCFIKRQDADDLDEVPLRPTTVWFLPNRTSYVLIFHGQIPIADDDAMDVQAIMAAMEHQAQERSMDHYRHIYARRTNFDTAALDTLRDADLMPADILAPWLEDVPLGKQALVSKLTDRLRRDTGAYPSGGFIGPVKPVTLADLTEMAEQYQVSHDEIMASHQKERQKAFEEMHRSVESSGSKEDAALLSAIAEATSPKDGGITLPQVGPPDLDAVFQTVRSSDSRQSLRKAFSGKEAAGSTPREVYDHSKRALKQIYLYSVHYQQGVARVGPHRAQQIREQVEKKYRLSKNLSDMDLTGADLSGMNLSGADFSRTWLEKVDFTNTDLTGAKFEETVLARGSFTDCRLDGAVFTRANISDAVFTNTSFGSATLDKVICELPVRFDHCTFESGKMTRFRMQRSEFRDCVMRDMELSDVSFEHALFSNVDIADTHFDKISFEQSSIDDLRIEASVINGCVMLESTFHRWHMQGSLMSKCAFMTDIKFSECRLGGNHFQQTTFRAVDFSRVSFQGATLDQCDFSQANLYGCDMRKIQTPQSVFVRTCFDMADLSGSNLMQGNFQKATFVGANLSGCNLFRADMSETLLDASTRIENPYVRRTRLAPYRQGQHARLGGGAV</sequence>
<dbReference type="PANTHER" id="PTHR14136:SF17">
    <property type="entry name" value="BTB_POZ DOMAIN-CONTAINING PROTEIN KCTD9"/>
    <property type="match status" value="1"/>
</dbReference>
<dbReference type="EMBL" id="NEVQ01000008">
    <property type="protein sequence ID" value="OZI59131.1"/>
    <property type="molecule type" value="Genomic_DNA"/>
</dbReference>
<evidence type="ECO:0000256" key="1">
    <source>
        <dbReference type="SAM" id="MobiDB-lite"/>
    </source>
</evidence>
<dbReference type="Pfam" id="PF13576">
    <property type="entry name" value="Pentapeptide_3"/>
    <property type="match status" value="1"/>
</dbReference>
<dbReference type="InterPro" id="IPR001646">
    <property type="entry name" value="5peptide_repeat"/>
</dbReference>
<accession>A0A261UC07</accession>
<comment type="caution">
    <text evidence="3">The sequence shown here is derived from an EMBL/GenBank/DDBJ whole genome shotgun (WGS) entry which is preliminary data.</text>
</comment>
<dbReference type="Pfam" id="PF09937">
    <property type="entry name" value="DUF2169"/>
    <property type="match status" value="1"/>
</dbReference>